<dbReference type="GeneID" id="78412483"/>
<evidence type="ECO:0000313" key="1">
    <source>
        <dbReference type="EMBL" id="EEW36410.1"/>
    </source>
</evidence>
<dbReference type="AlphaFoldDB" id="C8NIL3"/>
<keyword evidence="2" id="KW-1185">Reference proteome</keyword>
<organism evidence="1 2">
    <name type="scientific">Granulicatella adiacens ATCC 49175</name>
    <dbReference type="NCBI Taxonomy" id="638301"/>
    <lineage>
        <taxon>Bacteria</taxon>
        <taxon>Bacillati</taxon>
        <taxon>Bacillota</taxon>
        <taxon>Bacilli</taxon>
        <taxon>Lactobacillales</taxon>
        <taxon>Carnobacteriaceae</taxon>
        <taxon>Granulicatella</taxon>
    </lineage>
</organism>
<reference evidence="1 2" key="1">
    <citation type="submission" date="2009-08" db="EMBL/GenBank/DDBJ databases">
        <authorList>
            <person name="Muzny D."/>
            <person name="Qin X."/>
            <person name="Deng J."/>
            <person name="Jiang H."/>
            <person name="Liu Y."/>
            <person name="Qu J."/>
            <person name="Song X.-Z."/>
            <person name="Zhang L."/>
            <person name="Thornton R."/>
            <person name="Coyle M."/>
            <person name="Francisco L."/>
            <person name="Jackson L."/>
            <person name="Javaid M."/>
            <person name="Korchina V."/>
            <person name="Kovar C."/>
            <person name="Mata R."/>
            <person name="Mathew T."/>
            <person name="Ngo R."/>
            <person name="Nguyen L."/>
            <person name="Nguyen N."/>
            <person name="Okwuonu G."/>
            <person name="Ongeri F."/>
            <person name="Pham C."/>
            <person name="Simmons D."/>
            <person name="Wilczek-Boney K."/>
            <person name="Hale W."/>
            <person name="Jakkamsetti A."/>
            <person name="Pham P."/>
            <person name="Ruth R."/>
            <person name="San Lucas F."/>
            <person name="Warren J."/>
            <person name="Zhang J."/>
            <person name="Zhao Z."/>
            <person name="Zhou C."/>
            <person name="Zhu D."/>
            <person name="Lee S."/>
            <person name="Bess C."/>
            <person name="Blankenburg K."/>
            <person name="Forbes L."/>
            <person name="Fu Q."/>
            <person name="Gubbala S."/>
            <person name="Hirani K."/>
            <person name="Jayaseelan J.C."/>
            <person name="Lara F."/>
            <person name="Munidasa M."/>
            <person name="Palculict T."/>
            <person name="Patil S."/>
            <person name="Pu L.-L."/>
            <person name="Saada N."/>
            <person name="Tang L."/>
            <person name="Weissenberger G."/>
            <person name="Zhu Y."/>
            <person name="Hemphill L."/>
            <person name="Shang Y."/>
            <person name="Youmans B."/>
            <person name="Ayvaz T."/>
            <person name="Ross M."/>
            <person name="Santibanez J."/>
            <person name="Aqrawi P."/>
            <person name="Gross S."/>
            <person name="Joshi V."/>
            <person name="Fowler G."/>
            <person name="Nazareth L."/>
            <person name="Reid J."/>
            <person name="Worley K."/>
            <person name="Petrosino J."/>
            <person name="Highlander S."/>
            <person name="Gibbs R."/>
        </authorList>
    </citation>
    <scope>NUCLEOTIDE SEQUENCE [LARGE SCALE GENOMIC DNA]</scope>
    <source>
        <strain evidence="1 2">ATCC 49175</strain>
    </source>
</reference>
<dbReference type="eggNOG" id="COG3247">
    <property type="taxonomic scope" value="Bacteria"/>
</dbReference>
<dbReference type="RefSeq" id="WP_005606355.1">
    <property type="nucleotide sequence ID" value="NZ_CP102283.1"/>
</dbReference>
<dbReference type="HOGENOM" id="CLU_1188606_0_0_9"/>
<evidence type="ECO:0000313" key="2">
    <source>
        <dbReference type="Proteomes" id="UP000005926"/>
    </source>
</evidence>
<dbReference type="STRING" id="638301.HMPREF0444_1758"/>
<sequence>MAEKKLMEKVLHQVVRTFPKVNMPMEYVPYPIPYPPLAKSRFEIFVHVAERGNGPLGHVDLCIDGYVYSYGNYDERDLKLGGWIAEGVLIKAPREEYMLFCKNHYQKALHIYSIAVTSEQMDAIHAYLEKILAPTKTWEPTSEAIYYNPTFDRFEEMYVYFMAQQMDTVFYKFNRSKFMTYNGWTRNCLSFADHTAKVLHEKTLRAKNMVFPAQYHKRLQKLLKKNSPLIIHYEVY</sequence>
<accession>C8NIL3</accession>
<gene>
    <name evidence="1" type="ORF">HMPREF0444_1758</name>
</gene>
<name>C8NIL3_9LACT</name>
<comment type="caution">
    <text evidence="1">The sequence shown here is derived from an EMBL/GenBank/DDBJ whole genome shotgun (WGS) entry which is preliminary data.</text>
</comment>
<dbReference type="EMBL" id="ACKZ01000029">
    <property type="protein sequence ID" value="EEW36410.1"/>
    <property type="molecule type" value="Genomic_DNA"/>
</dbReference>
<dbReference type="Proteomes" id="UP000005926">
    <property type="component" value="Unassembled WGS sequence"/>
</dbReference>
<protein>
    <submittedName>
        <fullName evidence="1">Uncharacterized protein</fullName>
    </submittedName>
</protein>
<proteinExistence type="predicted"/>